<keyword evidence="2" id="KW-1185">Reference proteome</keyword>
<proteinExistence type="predicted"/>
<dbReference type="STRING" id="28092.WM40_09975"/>
<dbReference type="InterPro" id="IPR036812">
    <property type="entry name" value="NAD(P)_OxRdtase_dom_sf"/>
</dbReference>
<dbReference type="EMBL" id="LAQU01000008">
    <property type="protein sequence ID" value="KKB63657.1"/>
    <property type="molecule type" value="Genomic_DNA"/>
</dbReference>
<name>A0A0F5K292_9BURK</name>
<accession>A0A0F5K292</accession>
<dbReference type="SUPFAM" id="SSF51430">
    <property type="entry name" value="NAD(P)-linked oxidoreductase"/>
    <property type="match status" value="1"/>
</dbReference>
<sequence length="120" mass="13471">MHKIADLIGYHSPRWHYPHPCAKSSEGFYLVQVYVVDVLGAVATEHNASRAQIVRAWLLVQKGWIVPISGTKKQIRLAEILGGAIRELRAEDLIESNRESAKIQIEGERLPEAFPKMTGL</sequence>
<dbReference type="Proteomes" id="UP000033618">
    <property type="component" value="Unassembled WGS sequence"/>
</dbReference>
<evidence type="ECO:0000313" key="2">
    <source>
        <dbReference type="Proteomes" id="UP000033618"/>
    </source>
</evidence>
<evidence type="ECO:0008006" key="3">
    <source>
        <dbReference type="Google" id="ProtNLM"/>
    </source>
</evidence>
<reference evidence="1 2" key="1">
    <citation type="submission" date="2015-03" db="EMBL/GenBank/DDBJ databases">
        <title>Draft Genome Sequence of Burkholderia andropogonis type strain ICMP2807, isolated from Sorghum bicolor.</title>
        <authorList>
            <person name="Lopes-Santos L."/>
            <person name="Castro D.B."/>
            <person name="Ottoboni L.M."/>
            <person name="Park D."/>
            <person name="Weirc B.S."/>
            <person name="Destefano S.A."/>
        </authorList>
    </citation>
    <scope>NUCLEOTIDE SEQUENCE [LARGE SCALE GENOMIC DNA]</scope>
    <source>
        <strain evidence="1 2">ICMP2807</strain>
    </source>
</reference>
<dbReference type="Gene3D" id="3.20.20.100">
    <property type="entry name" value="NADP-dependent oxidoreductase domain"/>
    <property type="match status" value="1"/>
</dbReference>
<dbReference type="PATRIC" id="fig|28092.6.peg.2355"/>
<dbReference type="AlphaFoldDB" id="A0A0F5K292"/>
<organism evidence="1 2">
    <name type="scientific">Robbsia andropogonis</name>
    <dbReference type="NCBI Taxonomy" id="28092"/>
    <lineage>
        <taxon>Bacteria</taxon>
        <taxon>Pseudomonadati</taxon>
        <taxon>Pseudomonadota</taxon>
        <taxon>Betaproteobacteria</taxon>
        <taxon>Burkholderiales</taxon>
        <taxon>Burkholderiaceae</taxon>
        <taxon>Robbsia</taxon>
    </lineage>
</organism>
<protein>
    <recommendedName>
        <fullName evidence="3">NADP-dependent oxidoreductase domain-containing protein</fullName>
    </recommendedName>
</protein>
<comment type="caution">
    <text evidence="1">The sequence shown here is derived from an EMBL/GenBank/DDBJ whole genome shotgun (WGS) entry which is preliminary data.</text>
</comment>
<gene>
    <name evidence="1" type="ORF">WM40_09975</name>
</gene>
<evidence type="ECO:0000313" key="1">
    <source>
        <dbReference type="EMBL" id="KKB63657.1"/>
    </source>
</evidence>